<organism evidence="2 3">
    <name type="scientific">Panicum miliaceum</name>
    <name type="common">Proso millet</name>
    <name type="synonym">Broomcorn millet</name>
    <dbReference type="NCBI Taxonomy" id="4540"/>
    <lineage>
        <taxon>Eukaryota</taxon>
        <taxon>Viridiplantae</taxon>
        <taxon>Streptophyta</taxon>
        <taxon>Embryophyta</taxon>
        <taxon>Tracheophyta</taxon>
        <taxon>Spermatophyta</taxon>
        <taxon>Magnoliopsida</taxon>
        <taxon>Liliopsida</taxon>
        <taxon>Poales</taxon>
        <taxon>Poaceae</taxon>
        <taxon>PACMAD clade</taxon>
        <taxon>Panicoideae</taxon>
        <taxon>Panicodae</taxon>
        <taxon>Paniceae</taxon>
        <taxon>Panicinae</taxon>
        <taxon>Panicum</taxon>
        <taxon>Panicum sect. Panicum</taxon>
    </lineage>
</organism>
<dbReference type="EMBL" id="PQIB02000004">
    <property type="protein sequence ID" value="RLN22912.1"/>
    <property type="molecule type" value="Genomic_DNA"/>
</dbReference>
<evidence type="ECO:0000256" key="1">
    <source>
        <dbReference type="SAM" id="MobiDB-lite"/>
    </source>
</evidence>
<reference evidence="3" key="1">
    <citation type="journal article" date="2019" name="Nat. Commun.">
        <title>The genome of broomcorn millet.</title>
        <authorList>
            <person name="Zou C."/>
            <person name="Miki D."/>
            <person name="Li D."/>
            <person name="Tang Q."/>
            <person name="Xiao L."/>
            <person name="Rajput S."/>
            <person name="Deng P."/>
            <person name="Jia W."/>
            <person name="Huang R."/>
            <person name="Zhang M."/>
            <person name="Sun Y."/>
            <person name="Hu J."/>
            <person name="Fu X."/>
            <person name="Schnable P.S."/>
            <person name="Li F."/>
            <person name="Zhang H."/>
            <person name="Feng B."/>
            <person name="Zhu X."/>
            <person name="Liu R."/>
            <person name="Schnable J.C."/>
            <person name="Zhu J.-K."/>
            <person name="Zhang H."/>
        </authorList>
    </citation>
    <scope>NUCLEOTIDE SEQUENCE [LARGE SCALE GENOMIC DNA]</scope>
</reference>
<dbReference type="STRING" id="4540.A0A3L6SJW2"/>
<feature type="region of interest" description="Disordered" evidence="1">
    <location>
        <begin position="1"/>
        <end position="61"/>
    </location>
</feature>
<feature type="compositionally biased region" description="Low complexity" evidence="1">
    <location>
        <begin position="1"/>
        <end position="19"/>
    </location>
</feature>
<comment type="caution">
    <text evidence="2">The sequence shown here is derived from an EMBL/GenBank/DDBJ whole genome shotgun (WGS) entry which is preliminary data.</text>
</comment>
<gene>
    <name evidence="2" type="ORF">C2845_PM07G22770</name>
</gene>
<keyword evidence="3" id="KW-1185">Reference proteome</keyword>
<protein>
    <submittedName>
        <fullName evidence="2">Uncharacterized protein</fullName>
    </submittedName>
</protein>
<evidence type="ECO:0000313" key="3">
    <source>
        <dbReference type="Proteomes" id="UP000275267"/>
    </source>
</evidence>
<feature type="compositionally biased region" description="Low complexity" evidence="1">
    <location>
        <begin position="45"/>
        <end position="57"/>
    </location>
</feature>
<evidence type="ECO:0000313" key="2">
    <source>
        <dbReference type="EMBL" id="RLN22912.1"/>
    </source>
</evidence>
<proteinExistence type="predicted"/>
<accession>A0A3L6SJW2</accession>
<sequence length="216" mass="23233">MDTSSFNPCSPSSPAPNSSPKERGNGGNPLQRPARQAGSGDAVEEAVPADRAPAPAAEAKKREFPIALSKEIAEDFAVIRGSRANHARTYRRARVTSPAPARLNSSSSIYPRREIEGARRDNEIVCGDVVGLLVMGAHPGVDLTLHLQFSAMSVVVSILGAAWDIFITGSRGATIEAAFKAPRITSKKLIRCRILTLQFVLLVQSFSSCRWPIARK</sequence>
<name>A0A3L6SJW2_PANMI</name>
<dbReference type="OrthoDB" id="10264021at2759"/>
<dbReference type="AlphaFoldDB" id="A0A3L6SJW2"/>
<dbReference type="Proteomes" id="UP000275267">
    <property type="component" value="Unassembled WGS sequence"/>
</dbReference>